<gene>
    <name evidence="1" type="ORF">SDC9_180116</name>
</gene>
<reference evidence="1" key="1">
    <citation type="submission" date="2019-08" db="EMBL/GenBank/DDBJ databases">
        <authorList>
            <person name="Kucharzyk K."/>
            <person name="Murdoch R.W."/>
            <person name="Higgins S."/>
            <person name="Loffler F."/>
        </authorList>
    </citation>
    <scope>NUCLEOTIDE SEQUENCE</scope>
</reference>
<protein>
    <submittedName>
        <fullName evidence="1">Uncharacterized protein</fullName>
    </submittedName>
</protein>
<evidence type="ECO:0000313" key="1">
    <source>
        <dbReference type="EMBL" id="MPN32636.1"/>
    </source>
</evidence>
<name>A0A645H2D2_9ZZZZ</name>
<organism evidence="1">
    <name type="scientific">bioreactor metagenome</name>
    <dbReference type="NCBI Taxonomy" id="1076179"/>
    <lineage>
        <taxon>unclassified sequences</taxon>
        <taxon>metagenomes</taxon>
        <taxon>ecological metagenomes</taxon>
    </lineage>
</organism>
<sequence length="144" mass="17024">MKSSFSKLLSYPFQISFKVGIRPFRIISKKRIRWNSSGSKNNFADSLHGQKRFRIFGHKSSTASLEQISPNLIFYSCKIFHFRFQVLSSENFTKNGLYTFLIIFRGFINLQPQCFRQMAFTEHTFCQCIFYPFNIQNKTCIDLQ</sequence>
<proteinExistence type="predicted"/>
<accession>A0A645H2D2</accession>
<dbReference type="EMBL" id="VSSQ01084744">
    <property type="protein sequence ID" value="MPN32636.1"/>
    <property type="molecule type" value="Genomic_DNA"/>
</dbReference>
<dbReference type="AlphaFoldDB" id="A0A645H2D2"/>
<comment type="caution">
    <text evidence="1">The sequence shown here is derived from an EMBL/GenBank/DDBJ whole genome shotgun (WGS) entry which is preliminary data.</text>
</comment>